<evidence type="ECO:0000259" key="1">
    <source>
        <dbReference type="Pfam" id="PF01494"/>
    </source>
</evidence>
<sequence length="390" mass="41765">MRAVVCGAGIAGLALAGCLGRQGWDVEVLERAPGPRAQGYMMDFFGPGWDAAEAMGVLGAIREAGYAVSRLSYVDGRGRERAGLPYARFAHALDGRLTSVLRPDLERVLREHADPVAALRFGRAVVDVVARPGGAGVVLDDGTLLDADLVVGADGVHSAVRRAALGPEERFRRFLGCHTAAFLLDDPEVRRDVGGRVCLTDDTDRTVGLYGLRDGRVAAFAVHRVDDPALPADPRTALWRAHSSFGWLVPRVLQACPEDVYYDEVLQVEVPRWSRGRVVLLGDAAQAVSLLGGQGASIGVAGAWLLAERLARAASVEEALAGWERVWRPVVAEKQRAARDGAAWFLPASRSRVRARRLMLRLAGLPGLDRAVTRGLVGRARGDVRALAAG</sequence>
<dbReference type="AlphaFoldDB" id="A0A512IA54"/>
<gene>
    <name evidence="2" type="ORF">KTU01_07110</name>
</gene>
<evidence type="ECO:0000313" key="2">
    <source>
        <dbReference type="EMBL" id="GEO94588.1"/>
    </source>
</evidence>
<dbReference type="SUPFAM" id="SSF51905">
    <property type="entry name" value="FAD/NAD(P)-binding domain"/>
    <property type="match status" value="1"/>
</dbReference>
<proteinExistence type="predicted"/>
<reference evidence="2 3" key="1">
    <citation type="submission" date="2019-07" db="EMBL/GenBank/DDBJ databases">
        <title>Whole genome shotgun sequence of Kocuria turfanensis NBRC 107627.</title>
        <authorList>
            <person name="Hosoyama A."/>
            <person name="Uohara A."/>
            <person name="Ohji S."/>
            <person name="Ichikawa N."/>
        </authorList>
    </citation>
    <scope>NUCLEOTIDE SEQUENCE [LARGE SCALE GENOMIC DNA]</scope>
    <source>
        <strain evidence="2 3">NBRC 107627</strain>
    </source>
</reference>
<dbReference type="Proteomes" id="UP000321103">
    <property type="component" value="Unassembled WGS sequence"/>
</dbReference>
<organism evidence="2 3">
    <name type="scientific">Kocuria turfanensis</name>
    <dbReference type="NCBI Taxonomy" id="388357"/>
    <lineage>
        <taxon>Bacteria</taxon>
        <taxon>Bacillati</taxon>
        <taxon>Actinomycetota</taxon>
        <taxon>Actinomycetes</taxon>
        <taxon>Micrococcales</taxon>
        <taxon>Micrococcaceae</taxon>
        <taxon>Kocuria</taxon>
    </lineage>
</organism>
<dbReference type="PRINTS" id="PR00420">
    <property type="entry name" value="RNGMNOXGNASE"/>
</dbReference>
<dbReference type="RefSeq" id="WP_062735255.1">
    <property type="nucleotide sequence ID" value="NZ_BJZS01000021.1"/>
</dbReference>
<dbReference type="Gene3D" id="3.30.9.10">
    <property type="entry name" value="D-Amino Acid Oxidase, subunit A, domain 2"/>
    <property type="match status" value="1"/>
</dbReference>
<dbReference type="Gene3D" id="3.50.50.60">
    <property type="entry name" value="FAD/NAD(P)-binding domain"/>
    <property type="match status" value="1"/>
</dbReference>
<dbReference type="EMBL" id="BJZS01000021">
    <property type="protein sequence ID" value="GEO94588.1"/>
    <property type="molecule type" value="Genomic_DNA"/>
</dbReference>
<dbReference type="PANTHER" id="PTHR46865:SF8">
    <property type="entry name" value="POSSIBLE OXIDOREDUCTASE"/>
    <property type="match status" value="1"/>
</dbReference>
<dbReference type="Pfam" id="PF01494">
    <property type="entry name" value="FAD_binding_3"/>
    <property type="match status" value="1"/>
</dbReference>
<comment type="caution">
    <text evidence="2">The sequence shown here is derived from an EMBL/GenBank/DDBJ whole genome shotgun (WGS) entry which is preliminary data.</text>
</comment>
<dbReference type="PANTHER" id="PTHR46865">
    <property type="entry name" value="OXIDOREDUCTASE-RELATED"/>
    <property type="match status" value="1"/>
</dbReference>
<dbReference type="InterPro" id="IPR002938">
    <property type="entry name" value="FAD-bd"/>
</dbReference>
<dbReference type="GO" id="GO:0071949">
    <property type="term" value="F:FAD binding"/>
    <property type="evidence" value="ECO:0007669"/>
    <property type="project" value="InterPro"/>
</dbReference>
<evidence type="ECO:0000313" key="3">
    <source>
        <dbReference type="Proteomes" id="UP000321103"/>
    </source>
</evidence>
<name>A0A512IA54_9MICC</name>
<accession>A0A512IA54</accession>
<dbReference type="PROSITE" id="PS51257">
    <property type="entry name" value="PROKAR_LIPOPROTEIN"/>
    <property type="match status" value="1"/>
</dbReference>
<protein>
    <submittedName>
        <fullName evidence="2">FAD-dependent oxidoreductase</fullName>
    </submittedName>
</protein>
<keyword evidence="3" id="KW-1185">Reference proteome</keyword>
<dbReference type="InterPro" id="IPR036188">
    <property type="entry name" value="FAD/NAD-bd_sf"/>
</dbReference>
<feature type="domain" description="FAD-binding" evidence="1">
    <location>
        <begin position="3"/>
        <end position="314"/>
    </location>
</feature>
<dbReference type="InterPro" id="IPR051704">
    <property type="entry name" value="FAD_aromatic-hydroxylase"/>
</dbReference>
<dbReference type="STRING" id="388357.GCA_001580365_01534"/>